<dbReference type="AlphaFoldDB" id="A0A2M7QKR5"/>
<evidence type="ECO:0000256" key="4">
    <source>
        <dbReference type="ARBA" id="ARBA00022989"/>
    </source>
</evidence>
<dbReference type="InterPro" id="IPR012902">
    <property type="entry name" value="N_methyl_site"/>
</dbReference>
<feature type="transmembrane region" description="Helical" evidence="6">
    <location>
        <begin position="6"/>
        <end position="29"/>
    </location>
</feature>
<comment type="caution">
    <text evidence="8">The sequence shown here is derived from an EMBL/GenBank/DDBJ whole genome shotgun (WGS) entry which is preliminary data.</text>
</comment>
<evidence type="ECO:0000313" key="9">
    <source>
        <dbReference type="Proteomes" id="UP000229401"/>
    </source>
</evidence>
<dbReference type="GO" id="GO:0016020">
    <property type="term" value="C:membrane"/>
    <property type="evidence" value="ECO:0007669"/>
    <property type="project" value="UniProtKB-SubCell"/>
</dbReference>
<dbReference type="PRINTS" id="PR00813">
    <property type="entry name" value="BCTERIALGSPG"/>
</dbReference>
<dbReference type="GO" id="GO:0015628">
    <property type="term" value="P:protein secretion by the type II secretion system"/>
    <property type="evidence" value="ECO:0007669"/>
    <property type="project" value="InterPro"/>
</dbReference>
<comment type="subcellular location">
    <subcellularLocation>
        <location evidence="1">Membrane</location>
        <topology evidence="1">Single-pass membrane protein</topology>
    </subcellularLocation>
</comment>
<evidence type="ECO:0000256" key="3">
    <source>
        <dbReference type="ARBA" id="ARBA00022692"/>
    </source>
</evidence>
<keyword evidence="5 6" id="KW-0472">Membrane</keyword>
<dbReference type="InterPro" id="IPR000983">
    <property type="entry name" value="Bac_GSPG_pilin"/>
</dbReference>
<name>A0A2M7QKR5_9BACT</name>
<reference evidence="9" key="1">
    <citation type="submission" date="2017-09" db="EMBL/GenBank/DDBJ databases">
        <title>Depth-based differentiation of microbial function through sediment-hosted aquifers and enrichment of novel symbionts in the deep terrestrial subsurface.</title>
        <authorList>
            <person name="Probst A.J."/>
            <person name="Ladd B."/>
            <person name="Jarett J.K."/>
            <person name="Geller-Mcgrath D.E."/>
            <person name="Sieber C.M.K."/>
            <person name="Emerson J.B."/>
            <person name="Anantharaman K."/>
            <person name="Thomas B.C."/>
            <person name="Malmstrom R."/>
            <person name="Stieglmeier M."/>
            <person name="Klingl A."/>
            <person name="Woyke T."/>
            <person name="Ryan C.M."/>
            <person name="Banfield J.F."/>
        </authorList>
    </citation>
    <scope>NUCLEOTIDE SEQUENCE [LARGE SCALE GENOMIC DNA]</scope>
</reference>
<feature type="domain" description="Type II secretion system protein GspG C-terminal" evidence="7">
    <location>
        <begin position="31"/>
        <end position="134"/>
    </location>
</feature>
<keyword evidence="4 6" id="KW-1133">Transmembrane helix</keyword>
<dbReference type="NCBIfam" id="TIGR02532">
    <property type="entry name" value="IV_pilin_GFxxxE"/>
    <property type="match status" value="1"/>
</dbReference>
<accession>A0A2M7QKR5</accession>
<dbReference type="InterPro" id="IPR013545">
    <property type="entry name" value="T2SS_protein-GspG_C"/>
</dbReference>
<dbReference type="Gene3D" id="3.30.700.10">
    <property type="entry name" value="Glycoprotein, Type 4 Pilin"/>
    <property type="match status" value="1"/>
</dbReference>
<keyword evidence="3 6" id="KW-0812">Transmembrane</keyword>
<evidence type="ECO:0000313" key="8">
    <source>
        <dbReference type="EMBL" id="PIY72575.1"/>
    </source>
</evidence>
<dbReference type="Pfam" id="PF08334">
    <property type="entry name" value="T2SSG"/>
    <property type="match status" value="1"/>
</dbReference>
<dbReference type="GO" id="GO:0015627">
    <property type="term" value="C:type II protein secretion system complex"/>
    <property type="evidence" value="ECO:0007669"/>
    <property type="project" value="InterPro"/>
</dbReference>
<evidence type="ECO:0000256" key="5">
    <source>
        <dbReference type="ARBA" id="ARBA00023136"/>
    </source>
</evidence>
<dbReference type="EMBL" id="PFLI01000008">
    <property type="protein sequence ID" value="PIY72575.1"/>
    <property type="molecule type" value="Genomic_DNA"/>
</dbReference>
<proteinExistence type="predicted"/>
<dbReference type="PANTHER" id="PTHR30093:SF44">
    <property type="entry name" value="TYPE II SECRETION SYSTEM CORE PROTEIN G"/>
    <property type="match status" value="1"/>
</dbReference>
<evidence type="ECO:0000259" key="7">
    <source>
        <dbReference type="Pfam" id="PF08334"/>
    </source>
</evidence>
<organism evidence="8 9">
    <name type="scientific">Candidatus Roizmanbacteria bacterium CG_4_10_14_0_8_um_filter_33_9</name>
    <dbReference type="NCBI Taxonomy" id="1974826"/>
    <lineage>
        <taxon>Bacteria</taxon>
        <taxon>Candidatus Roizmaniibacteriota</taxon>
    </lineage>
</organism>
<evidence type="ECO:0000256" key="6">
    <source>
        <dbReference type="SAM" id="Phobius"/>
    </source>
</evidence>
<evidence type="ECO:0000256" key="2">
    <source>
        <dbReference type="ARBA" id="ARBA00022481"/>
    </source>
</evidence>
<keyword evidence="2" id="KW-0488">Methylation</keyword>
<dbReference type="Proteomes" id="UP000229401">
    <property type="component" value="Unassembled WGS sequence"/>
</dbReference>
<evidence type="ECO:0000256" key="1">
    <source>
        <dbReference type="ARBA" id="ARBA00004167"/>
    </source>
</evidence>
<sequence>MKSNTHAFTLIELLIAMIIISALSLLLIGNFMSSLTKGRDSKRKGDLNQLRQAVEMFYEDRRSYPFEKGTAQNNLMDSSDYINSNMSFIVSGKTYINRLPQDPNSSFKYVYMTDAVGSYFRLFSCIENSNDTSEGVSQTGFTDGPASCGSGCSKCKYTISSPNITPLPTVP</sequence>
<protein>
    <recommendedName>
        <fullName evidence="7">Type II secretion system protein GspG C-terminal domain-containing protein</fullName>
    </recommendedName>
</protein>
<gene>
    <name evidence="8" type="ORF">COY87_00230</name>
</gene>
<dbReference type="Pfam" id="PF07963">
    <property type="entry name" value="N_methyl"/>
    <property type="match status" value="1"/>
</dbReference>
<dbReference type="SUPFAM" id="SSF54523">
    <property type="entry name" value="Pili subunits"/>
    <property type="match status" value="1"/>
</dbReference>
<dbReference type="InterPro" id="IPR045584">
    <property type="entry name" value="Pilin-like"/>
</dbReference>
<dbReference type="PANTHER" id="PTHR30093">
    <property type="entry name" value="GENERAL SECRETION PATHWAY PROTEIN G"/>
    <property type="match status" value="1"/>
</dbReference>